<keyword evidence="4" id="KW-1185">Reference proteome</keyword>
<gene>
    <name evidence="3" type="ORF">HYPSUDRAFT_200090</name>
</gene>
<protein>
    <submittedName>
        <fullName evidence="3">Uncharacterized protein</fullName>
    </submittedName>
</protein>
<dbReference type="AlphaFoldDB" id="A0A0D2MMQ7"/>
<evidence type="ECO:0000313" key="3">
    <source>
        <dbReference type="EMBL" id="KJA25208.1"/>
    </source>
</evidence>
<keyword evidence="2" id="KW-0472">Membrane</keyword>
<keyword evidence="2" id="KW-0812">Transmembrane</keyword>
<evidence type="ECO:0000256" key="2">
    <source>
        <dbReference type="SAM" id="Phobius"/>
    </source>
</evidence>
<name>A0A0D2MMQ7_HYPSF</name>
<dbReference type="EMBL" id="KN817533">
    <property type="protein sequence ID" value="KJA25208.1"/>
    <property type="molecule type" value="Genomic_DNA"/>
</dbReference>
<keyword evidence="2" id="KW-1133">Transmembrane helix</keyword>
<accession>A0A0D2MMQ7</accession>
<feature type="transmembrane region" description="Helical" evidence="2">
    <location>
        <begin position="173"/>
        <end position="193"/>
    </location>
</feature>
<feature type="region of interest" description="Disordered" evidence="1">
    <location>
        <begin position="1"/>
        <end position="26"/>
    </location>
</feature>
<reference evidence="4" key="1">
    <citation type="submission" date="2014-04" db="EMBL/GenBank/DDBJ databases">
        <title>Evolutionary Origins and Diversification of the Mycorrhizal Mutualists.</title>
        <authorList>
            <consortium name="DOE Joint Genome Institute"/>
            <consortium name="Mycorrhizal Genomics Consortium"/>
            <person name="Kohler A."/>
            <person name="Kuo A."/>
            <person name="Nagy L.G."/>
            <person name="Floudas D."/>
            <person name="Copeland A."/>
            <person name="Barry K.W."/>
            <person name="Cichocki N."/>
            <person name="Veneault-Fourrey C."/>
            <person name="LaButti K."/>
            <person name="Lindquist E.A."/>
            <person name="Lipzen A."/>
            <person name="Lundell T."/>
            <person name="Morin E."/>
            <person name="Murat C."/>
            <person name="Riley R."/>
            <person name="Ohm R."/>
            <person name="Sun H."/>
            <person name="Tunlid A."/>
            <person name="Henrissat B."/>
            <person name="Grigoriev I.V."/>
            <person name="Hibbett D.S."/>
            <person name="Martin F."/>
        </authorList>
    </citation>
    <scope>NUCLEOTIDE SEQUENCE [LARGE SCALE GENOMIC DNA]</scope>
    <source>
        <strain evidence="4">FD-334 SS-4</strain>
    </source>
</reference>
<dbReference type="OrthoDB" id="66620at2759"/>
<dbReference type="STRING" id="945553.A0A0D2MMQ7"/>
<evidence type="ECO:0000256" key="1">
    <source>
        <dbReference type="SAM" id="MobiDB-lite"/>
    </source>
</evidence>
<feature type="compositionally biased region" description="Polar residues" evidence="1">
    <location>
        <begin position="8"/>
        <end position="18"/>
    </location>
</feature>
<dbReference type="Proteomes" id="UP000054270">
    <property type="component" value="Unassembled WGS sequence"/>
</dbReference>
<evidence type="ECO:0000313" key="4">
    <source>
        <dbReference type="Proteomes" id="UP000054270"/>
    </source>
</evidence>
<proteinExistence type="predicted"/>
<sequence length="198" mass="22237">MIDFPCFNSHSASNTSWAENGLRDQAPEREGRVSVFSAEEYAPHAHLTPRINPDAAYEHRRPIAWVIHISNPRRQGQVADRANAVSRSALQRGKEALEALGREISIHAWHASMLMYCDRVDEARRRAPTDALHLVHSHPVRSAAQRAAVTYGVELDVPAATILSTFGLRAQSYWWSNMSLLGIFFVTFTAVSYTTPHY</sequence>
<organism evidence="3 4">
    <name type="scientific">Hypholoma sublateritium (strain FD-334 SS-4)</name>
    <dbReference type="NCBI Taxonomy" id="945553"/>
    <lineage>
        <taxon>Eukaryota</taxon>
        <taxon>Fungi</taxon>
        <taxon>Dikarya</taxon>
        <taxon>Basidiomycota</taxon>
        <taxon>Agaricomycotina</taxon>
        <taxon>Agaricomycetes</taxon>
        <taxon>Agaricomycetidae</taxon>
        <taxon>Agaricales</taxon>
        <taxon>Agaricineae</taxon>
        <taxon>Strophariaceae</taxon>
        <taxon>Hypholoma</taxon>
    </lineage>
</organism>